<evidence type="ECO:0000256" key="2">
    <source>
        <dbReference type="SAM" id="MobiDB-lite"/>
    </source>
</evidence>
<dbReference type="InterPro" id="IPR011444">
    <property type="entry name" value="DUF1549"/>
</dbReference>
<proteinExistence type="predicted"/>
<dbReference type="AlphaFoldDB" id="A0A934VBG9"/>
<organism evidence="6 7">
    <name type="scientific">Haloferula rosea</name>
    <dbReference type="NCBI Taxonomy" id="490093"/>
    <lineage>
        <taxon>Bacteria</taxon>
        <taxon>Pseudomonadati</taxon>
        <taxon>Verrucomicrobiota</taxon>
        <taxon>Verrucomicrobiia</taxon>
        <taxon>Verrucomicrobiales</taxon>
        <taxon>Verrucomicrobiaceae</taxon>
        <taxon>Haloferula</taxon>
    </lineage>
</organism>
<dbReference type="Proteomes" id="UP000658278">
    <property type="component" value="Unassembled WGS sequence"/>
</dbReference>
<dbReference type="InterPro" id="IPR013320">
    <property type="entry name" value="ConA-like_dom_sf"/>
</dbReference>
<dbReference type="EMBL" id="JAENII010000007">
    <property type="protein sequence ID" value="MBK1827373.1"/>
    <property type="molecule type" value="Genomic_DNA"/>
</dbReference>
<feature type="coiled-coil region" evidence="1">
    <location>
        <begin position="374"/>
        <end position="401"/>
    </location>
</feature>
<comment type="caution">
    <text evidence="6">The sequence shown here is derived from an EMBL/GenBank/DDBJ whole genome shotgun (WGS) entry which is preliminary data.</text>
</comment>
<reference evidence="6" key="1">
    <citation type="submission" date="2021-01" db="EMBL/GenBank/DDBJ databases">
        <title>Modified the classification status of verrucomicrobia.</title>
        <authorList>
            <person name="Feng X."/>
        </authorList>
    </citation>
    <scope>NUCLEOTIDE SEQUENCE</scope>
    <source>
        <strain evidence="6">KCTC 22201</strain>
    </source>
</reference>
<sequence>MFRQLTALLLISPLLGETISYNEQVRPILSDKCFLCHGPDVENNKAGLRLDRADSAYAALEESSGHAIVPGSPEASVAWKRMLSTDQDEIMPPPDSNLSLSGQEKEILKRWIEQGAVYEAHWAFVPLRKAIEVPTPKMAGWVENPIDAFVLDSLESDGLKPNTPAADTRWLRRVTLDLTGLPPSSSEIEAFKADGSLDRRAAKEAVVERLLHSPAYGEHMASAWLDAARYADSYGYQSDQLNHQWPYRDWVIRAFNSNLPYDQFATWQIAGDVFDQPSKDQELASAFNRLHRLTNEGGSIREEWMAENAADRVHTFGTAFLALTLECSRCHDHKYDPISAHDYYALSGFFNSIDENGLYDSSVKIPAPAMLLPTDEQTERLKAAQATRRRAEADHRSVRSQSVVRFIKWLEEPAVPAAAVDLEAHYDFTSDPDQAMVNLASGGPKGAKLAGAAIVEEGAGRHLVLDGDHGPVFPGHLQIDRWSPFSIDLTLHDSLRQAHPVVVLQKCFGTDVGYNGFDLMLEDGHLSARLYRVWPGNGIGVRTQSPIELGEWTRVTITYDGSSKASGLKIHLNGKPAPIEILRDHMQQRTMIRTYGSGHLTLGQRFRDRGFQGGGVRQMKIYRRELSELEVRHEGNVDAILRLAVQPGSQREQLLEYFQSALDAGTRAAAAKMMEARKAEVMLEESIRAMPVMRELPEPRETHVLARGEYDAPTDESTRVERDTPKALPPLRPRGSTPDRLDLARWLTQPDHPLTARVFVNRMWANFFGRGLVSTADNFGLQGSLPTHPDLLDWLARDFIAHGWDIHHLCRRIALSNTYAQDSSVPPDALQRDPENHRLARGPAHRLAAEQIRDTALKASGLMDPTVGGPPVSPYQPGGDLWRESNSMSPAYRQSTGKALHRRSIYSVWKRTAPLPNMSAFDAPTREVCAVSRPRTNTPLQALVMLNDVQFVEAARALATAVHHQDPSTEITAAFVRLAGRPPSTEELNILIRLHGSEMAYFTDHPEDAAKLIAQGEAPAPSGVDPVHLAATTSVCLAILNLDATLWKR</sequence>
<evidence type="ECO:0000259" key="3">
    <source>
        <dbReference type="Pfam" id="PF07583"/>
    </source>
</evidence>
<evidence type="ECO:0000259" key="4">
    <source>
        <dbReference type="Pfam" id="PF07587"/>
    </source>
</evidence>
<dbReference type="RefSeq" id="WP_200278825.1">
    <property type="nucleotide sequence ID" value="NZ_JAENII010000007.1"/>
</dbReference>
<evidence type="ECO:0000256" key="1">
    <source>
        <dbReference type="SAM" id="Coils"/>
    </source>
</evidence>
<dbReference type="Pfam" id="PF13385">
    <property type="entry name" value="Laminin_G_3"/>
    <property type="match status" value="1"/>
</dbReference>
<evidence type="ECO:0000313" key="6">
    <source>
        <dbReference type="EMBL" id="MBK1827373.1"/>
    </source>
</evidence>
<dbReference type="Pfam" id="PF07587">
    <property type="entry name" value="PSD1"/>
    <property type="match status" value="1"/>
</dbReference>
<accession>A0A934VBG9</accession>
<feature type="domain" description="DUF1553" evidence="4">
    <location>
        <begin position="739"/>
        <end position="993"/>
    </location>
</feature>
<feature type="domain" description="Cytochrome C Planctomycete-type" evidence="5">
    <location>
        <begin position="33"/>
        <end position="95"/>
    </location>
</feature>
<dbReference type="PANTHER" id="PTHR35889">
    <property type="entry name" value="CYCLOINULO-OLIGOSACCHARIDE FRUCTANOTRANSFERASE-RELATED"/>
    <property type="match status" value="1"/>
</dbReference>
<dbReference type="InterPro" id="IPR022655">
    <property type="entry name" value="DUF1553"/>
</dbReference>
<dbReference type="Pfam" id="PF07583">
    <property type="entry name" value="PSCyt2"/>
    <property type="match status" value="1"/>
</dbReference>
<dbReference type="PANTHER" id="PTHR35889:SF3">
    <property type="entry name" value="F-BOX DOMAIN-CONTAINING PROTEIN"/>
    <property type="match status" value="1"/>
</dbReference>
<keyword evidence="7" id="KW-1185">Reference proteome</keyword>
<dbReference type="SUPFAM" id="SSF46626">
    <property type="entry name" value="Cytochrome c"/>
    <property type="match status" value="1"/>
</dbReference>
<dbReference type="GO" id="GO:0020037">
    <property type="term" value="F:heme binding"/>
    <property type="evidence" value="ECO:0007669"/>
    <property type="project" value="InterPro"/>
</dbReference>
<feature type="domain" description="DUF1549" evidence="3">
    <location>
        <begin position="145"/>
        <end position="354"/>
    </location>
</feature>
<dbReference type="GO" id="GO:0009055">
    <property type="term" value="F:electron transfer activity"/>
    <property type="evidence" value="ECO:0007669"/>
    <property type="project" value="InterPro"/>
</dbReference>
<feature type="compositionally biased region" description="Basic and acidic residues" evidence="2">
    <location>
        <begin position="711"/>
        <end position="725"/>
    </location>
</feature>
<gene>
    <name evidence="6" type="ORF">JIN81_10090</name>
</gene>
<evidence type="ECO:0000313" key="7">
    <source>
        <dbReference type="Proteomes" id="UP000658278"/>
    </source>
</evidence>
<keyword evidence="1" id="KW-0175">Coiled coil</keyword>
<evidence type="ECO:0000259" key="5">
    <source>
        <dbReference type="Pfam" id="PF07635"/>
    </source>
</evidence>
<dbReference type="InterPro" id="IPR011429">
    <property type="entry name" value="Cyt_c_Planctomycete-type"/>
</dbReference>
<protein>
    <submittedName>
        <fullName evidence="6">DUF1553 domain-containing protein</fullName>
    </submittedName>
</protein>
<dbReference type="Pfam" id="PF07635">
    <property type="entry name" value="PSCyt1"/>
    <property type="match status" value="1"/>
</dbReference>
<dbReference type="InterPro" id="IPR036909">
    <property type="entry name" value="Cyt_c-like_dom_sf"/>
</dbReference>
<name>A0A934VBG9_9BACT</name>
<dbReference type="SUPFAM" id="SSF49899">
    <property type="entry name" value="Concanavalin A-like lectins/glucanases"/>
    <property type="match status" value="1"/>
</dbReference>
<feature type="region of interest" description="Disordered" evidence="2">
    <location>
        <begin position="711"/>
        <end position="739"/>
    </location>
</feature>
<dbReference type="Gene3D" id="2.60.120.200">
    <property type="match status" value="1"/>
</dbReference>